<protein>
    <recommendedName>
        <fullName evidence="4">Lipoprotein</fullName>
    </recommendedName>
</protein>
<reference evidence="2 3" key="1">
    <citation type="submission" date="2017-02" db="EMBL/GenBank/DDBJ databases">
        <authorList>
            <person name="Peterson S.W."/>
        </authorList>
    </citation>
    <scope>NUCLEOTIDE SEQUENCE [LARGE SCALE GENOMIC DNA]</scope>
    <source>
        <strain evidence="2 3">DSM 22335</strain>
    </source>
</reference>
<dbReference type="EMBL" id="FUWH01000003">
    <property type="protein sequence ID" value="SJZ68503.1"/>
    <property type="molecule type" value="Genomic_DNA"/>
</dbReference>
<dbReference type="Proteomes" id="UP000190888">
    <property type="component" value="Unassembled WGS sequence"/>
</dbReference>
<gene>
    <name evidence="2" type="ORF">SAMN04488132_103480</name>
</gene>
<dbReference type="AlphaFoldDB" id="A0A1T4MNI3"/>
<evidence type="ECO:0000256" key="1">
    <source>
        <dbReference type="SAM" id="SignalP"/>
    </source>
</evidence>
<feature type="signal peptide" evidence="1">
    <location>
        <begin position="1"/>
        <end position="25"/>
    </location>
</feature>
<evidence type="ECO:0000313" key="3">
    <source>
        <dbReference type="Proteomes" id="UP000190888"/>
    </source>
</evidence>
<organism evidence="2 3">
    <name type="scientific">Sediminibacterium ginsengisoli</name>
    <dbReference type="NCBI Taxonomy" id="413434"/>
    <lineage>
        <taxon>Bacteria</taxon>
        <taxon>Pseudomonadati</taxon>
        <taxon>Bacteroidota</taxon>
        <taxon>Chitinophagia</taxon>
        <taxon>Chitinophagales</taxon>
        <taxon>Chitinophagaceae</taxon>
        <taxon>Sediminibacterium</taxon>
    </lineage>
</organism>
<feature type="chain" id="PRO_5012933542" description="Lipoprotein" evidence="1">
    <location>
        <begin position="26"/>
        <end position="203"/>
    </location>
</feature>
<proteinExistence type="predicted"/>
<dbReference type="PROSITE" id="PS51257">
    <property type="entry name" value="PROKAR_LIPOPROTEIN"/>
    <property type="match status" value="1"/>
</dbReference>
<dbReference type="RefSeq" id="WP_078830942.1">
    <property type="nucleotide sequence ID" value="NZ_FUWH01000003.1"/>
</dbReference>
<accession>A0A1T4MNI3</accession>
<keyword evidence="1" id="KW-0732">Signal</keyword>
<sequence>MMKNNKFNPILLLPFLLLVGCGTKAQVTKPSDTAYLLVLRSKLDNGRPIVSEFIYSKFDAIKQSSSRDSFLCAFFNQTTLIEEPNFTLSNNVKKYGFVDKATQQKFMEELSMKIDKLSKNTKYLGKRTFSNGSPITIDAVKVVASYWEIPTSSTDEINSLNHGFTIDKACYPHSFIYNIKDIVISEPLTKAESNQLKKMLALQ</sequence>
<dbReference type="STRING" id="413434.SAMN04488132_103480"/>
<keyword evidence="3" id="KW-1185">Reference proteome</keyword>
<name>A0A1T4MNI3_9BACT</name>
<evidence type="ECO:0008006" key="4">
    <source>
        <dbReference type="Google" id="ProtNLM"/>
    </source>
</evidence>
<evidence type="ECO:0000313" key="2">
    <source>
        <dbReference type="EMBL" id="SJZ68503.1"/>
    </source>
</evidence>